<evidence type="ECO:0000313" key="7">
    <source>
        <dbReference type="EMBL" id="SIO95087.1"/>
    </source>
</evidence>
<evidence type="ECO:0000256" key="3">
    <source>
        <dbReference type="ARBA" id="ARBA00022989"/>
    </source>
</evidence>
<dbReference type="GO" id="GO:0016740">
    <property type="term" value="F:transferase activity"/>
    <property type="evidence" value="ECO:0007669"/>
    <property type="project" value="UniProtKB-ARBA"/>
</dbReference>
<keyword evidence="9" id="KW-1185">Reference proteome</keyword>
<dbReference type="RefSeq" id="WP_074373603.1">
    <property type="nucleotide sequence ID" value="NZ_AP024907.1"/>
</dbReference>
<comment type="subcellular location">
    <subcellularLocation>
        <location evidence="1">Endomembrane system</location>
        <topology evidence="1">Multi-pass membrane protein</topology>
    </subcellularLocation>
</comment>
<evidence type="ECO:0000256" key="1">
    <source>
        <dbReference type="ARBA" id="ARBA00004127"/>
    </source>
</evidence>
<dbReference type="AlphaFoldDB" id="A0A1N6M6V1"/>
<reference evidence="6" key="2">
    <citation type="submission" date="2019-11" db="EMBL/GenBank/DDBJ databases">
        <authorList>
            <person name="January G."/>
            <person name="Bunk B."/>
        </authorList>
    </citation>
    <scope>NUCLEOTIDE SEQUENCE</scope>
    <source>
        <strain evidence="6">3.6</strain>
    </source>
</reference>
<evidence type="ECO:0000313" key="6">
    <source>
        <dbReference type="EMBL" id="QMV14277.1"/>
    </source>
</evidence>
<evidence type="ECO:0000256" key="2">
    <source>
        <dbReference type="ARBA" id="ARBA00022692"/>
    </source>
</evidence>
<dbReference type="Gene3D" id="1.20.120.1630">
    <property type="match status" value="1"/>
</dbReference>
<feature type="transmembrane region" description="Helical" evidence="5">
    <location>
        <begin position="93"/>
        <end position="122"/>
    </location>
</feature>
<keyword evidence="2 5" id="KW-0812">Transmembrane</keyword>
<dbReference type="PANTHER" id="PTHR12714:SF24">
    <property type="entry name" value="SLR1182 PROTEIN"/>
    <property type="match status" value="1"/>
</dbReference>
<dbReference type="Pfam" id="PF04191">
    <property type="entry name" value="PEMT"/>
    <property type="match status" value="1"/>
</dbReference>
<reference evidence="7 8" key="1">
    <citation type="submission" date="2016-12" db="EMBL/GenBank/DDBJ databases">
        <authorList>
            <person name="Song W.-J."/>
            <person name="Kurnit D.M."/>
        </authorList>
    </citation>
    <scope>NUCLEOTIDE SEQUENCE [LARGE SCALE GENOMIC DNA]</scope>
    <source>
        <strain evidence="7 8">CECT 9026</strain>
    </source>
</reference>
<feature type="transmembrane region" description="Helical" evidence="5">
    <location>
        <begin position="41"/>
        <end position="62"/>
    </location>
</feature>
<evidence type="ECO:0000256" key="5">
    <source>
        <dbReference type="SAM" id="Phobius"/>
    </source>
</evidence>
<organism evidence="7 8">
    <name type="scientific">Vibrio spartinae</name>
    <dbReference type="NCBI Taxonomy" id="1918945"/>
    <lineage>
        <taxon>Bacteria</taxon>
        <taxon>Pseudomonadati</taxon>
        <taxon>Pseudomonadota</taxon>
        <taxon>Gammaproteobacteria</taxon>
        <taxon>Vibrionales</taxon>
        <taxon>Vibrionaceae</taxon>
        <taxon>Vibrio</taxon>
    </lineage>
</organism>
<dbReference type="PANTHER" id="PTHR12714">
    <property type="entry name" value="PROTEIN-S ISOPRENYLCYSTEINE O-METHYLTRANSFERASE"/>
    <property type="match status" value="1"/>
</dbReference>
<gene>
    <name evidence="7" type="ORF">VSP9026_02826</name>
    <name evidence="6" type="ORF">Vspart_01531</name>
</gene>
<sequence>MNYRLALKVPPVIVFVIALILIHLGNWWLPGTSVELPFRWGVVSGCFVLSGWLGLSALFTFYRAKTTVNPVNPELAATVVTHGVFRFSRNPMYLGLVLILIADVYWLGSFTGLICIIGFVMYMTYFQIMPEERILEARFGESYQAYQRRARRWL</sequence>
<accession>A0A1N6M6V1</accession>
<proteinExistence type="predicted"/>
<reference evidence="6 9" key="3">
    <citation type="journal article" date="2020" name="J. Nat. Prod.">
        <title>Genomics-Metabolomics Profiling Disclosed Marine Vibrio spartinae 3.6 as a Producer of a New Branched Side Chain Prodigiosin.</title>
        <authorList>
            <person name="Vitale G.A."/>
            <person name="Sciarretta M."/>
            <person name="Palma Esposito F."/>
            <person name="January G.G."/>
            <person name="Giaccio M."/>
            <person name="Bunk B."/>
            <person name="Sproer C."/>
            <person name="Bajerski F."/>
            <person name="Power D."/>
            <person name="Festa C."/>
            <person name="Monti M.C."/>
            <person name="D'Auria M.V."/>
            <person name="de Pascale D."/>
        </authorList>
    </citation>
    <scope>NUCLEOTIDE SEQUENCE [LARGE SCALE GENOMIC DNA]</scope>
    <source>
        <strain evidence="6 9">3.6</strain>
    </source>
</reference>
<dbReference type="EMBL" id="CP046268">
    <property type="protein sequence ID" value="QMV14277.1"/>
    <property type="molecule type" value="Genomic_DNA"/>
</dbReference>
<dbReference type="InterPro" id="IPR007318">
    <property type="entry name" value="Phopholipid_MeTrfase"/>
</dbReference>
<dbReference type="GO" id="GO:0012505">
    <property type="term" value="C:endomembrane system"/>
    <property type="evidence" value="ECO:0007669"/>
    <property type="project" value="UniProtKB-SubCell"/>
</dbReference>
<evidence type="ECO:0000313" key="9">
    <source>
        <dbReference type="Proteomes" id="UP000515264"/>
    </source>
</evidence>
<dbReference type="OrthoDB" id="9811969at2"/>
<keyword evidence="4 5" id="KW-0472">Membrane</keyword>
<dbReference type="Proteomes" id="UP000184774">
    <property type="component" value="Unassembled WGS sequence"/>
</dbReference>
<name>A0A1N6M6V1_9VIBR</name>
<keyword evidence="3 5" id="KW-1133">Transmembrane helix</keyword>
<feature type="transmembrane region" description="Helical" evidence="5">
    <location>
        <begin position="12"/>
        <end position="29"/>
    </location>
</feature>
<dbReference type="Proteomes" id="UP000515264">
    <property type="component" value="Chromosome 1"/>
</dbReference>
<protein>
    <recommendedName>
        <fullName evidence="10">Isoprenylcysteine carboxyl methyltransferase (ICMT) family protein</fullName>
    </recommendedName>
</protein>
<evidence type="ECO:0000256" key="4">
    <source>
        <dbReference type="ARBA" id="ARBA00023136"/>
    </source>
</evidence>
<dbReference type="EMBL" id="FSSB01000017">
    <property type="protein sequence ID" value="SIO95087.1"/>
    <property type="molecule type" value="Genomic_DNA"/>
</dbReference>
<evidence type="ECO:0000313" key="8">
    <source>
        <dbReference type="Proteomes" id="UP000184774"/>
    </source>
</evidence>
<evidence type="ECO:0008006" key="10">
    <source>
        <dbReference type="Google" id="ProtNLM"/>
    </source>
</evidence>